<feature type="region of interest" description="Disordered" evidence="3">
    <location>
        <begin position="211"/>
        <end position="256"/>
    </location>
</feature>
<dbReference type="RefSeq" id="WP_124976036.1">
    <property type="nucleotide sequence ID" value="NZ_BFFP01000013.1"/>
</dbReference>
<feature type="compositionally biased region" description="Low complexity" evidence="3">
    <location>
        <begin position="132"/>
        <end position="155"/>
    </location>
</feature>
<protein>
    <recommendedName>
        <fullName evidence="8">Gram-positive cocci surface proteins LPxTG domain-containing protein</fullName>
    </recommendedName>
</protein>
<evidence type="ECO:0000313" key="7">
    <source>
        <dbReference type="Proteomes" id="UP000286848"/>
    </source>
</evidence>
<feature type="signal peptide" evidence="5">
    <location>
        <begin position="1"/>
        <end position="20"/>
    </location>
</feature>
<evidence type="ECO:0000256" key="5">
    <source>
        <dbReference type="SAM" id="SignalP"/>
    </source>
</evidence>
<dbReference type="PANTHER" id="PTHR32083">
    <property type="entry name" value="CILIA AND FLAGELLA-ASSOCIATED PROTEIN 58-RELATED"/>
    <property type="match status" value="1"/>
</dbReference>
<accession>A0A401ISP3</accession>
<keyword evidence="4" id="KW-0812">Transmembrane</keyword>
<evidence type="ECO:0000313" key="6">
    <source>
        <dbReference type="EMBL" id="GBG94541.1"/>
    </source>
</evidence>
<feature type="region of interest" description="Disordered" evidence="3">
    <location>
        <begin position="162"/>
        <end position="181"/>
    </location>
</feature>
<comment type="caution">
    <text evidence="6">The sequence shown here is derived from an EMBL/GenBank/DDBJ whole genome shotgun (WGS) entry which is preliminary data.</text>
</comment>
<keyword evidence="7" id="KW-1185">Reference proteome</keyword>
<feature type="compositionally biased region" description="Low complexity" evidence="3">
    <location>
        <begin position="43"/>
        <end position="63"/>
    </location>
</feature>
<keyword evidence="1 2" id="KW-0175">Coiled coil</keyword>
<dbReference type="Gene3D" id="1.20.5.340">
    <property type="match status" value="1"/>
</dbReference>
<feature type="compositionally biased region" description="Polar residues" evidence="3">
    <location>
        <begin position="166"/>
        <end position="176"/>
    </location>
</feature>
<feature type="coiled-coil region" evidence="2">
    <location>
        <begin position="741"/>
        <end position="796"/>
    </location>
</feature>
<dbReference type="AlphaFoldDB" id="A0A401ISP3"/>
<evidence type="ECO:0008006" key="8">
    <source>
        <dbReference type="Google" id="ProtNLM"/>
    </source>
</evidence>
<keyword evidence="5" id="KW-0732">Signal</keyword>
<sequence length="879" mass="96407">MEHKVTKALLSSAAVGTAIAGANVVSANADAVSVKQAPSIQETQQQSQQAAKNKQAADQAAKTAKQDSIAAQATVDHAQSKADAAQADVAADKQKVADAQADLADSKNGGIEKAKQAVDQAASDLANAQDKNAQAQTALNQANADQKQQQAVTDQAQADYDLAQKQKGQAQSAVDQTQKDLADQQKYAAGLNEKNLNQAQSDAINERIDLENQKSDKEDELESAQAEQDDAQEAVDELQEGDSNDGQEEIDYTKNPHYQEMLDAESKYEELYDVYAKLYTKQEALPNVQLTQENLQDWHKLLGRGQDNLEMSELADTIYVAIFNSFYSNDPDGFEKQYTSFDQLSENDWNVLTNFVLDMVNQARDYWGTAAPHLTSNKVDQEIAKDFANIAIKNYHDDEDDSDYIEVDDDAKQLINEKYHVALGYEFDGENEQVIGDTYDSIAELNQLVGHSMLESGELHEKNAFTMNDLKLEIAGILAGRLTWPADNYLLGEMEKPEGLEWSAYDGDRDNYQPTHLGVSFNHDEIVIVGIDDYDVAGSTPDKVAIPDTPHYADYNQAVKEAEEKADAAQKVVEELWHLVNGTDTEDNSQDRNTLSTRSLTVRAAVSPTQQLEAAQKRLTAANKKVESLTQEIQQLDQQITTSQTKIDEITATLGDLPAKQAEAQQKLTELQDKLTQVQADLTVANKVVTEKKAVLVQAQAELKTVSEQQATAKEVADKASAQVADKTAAQQAAQDYQYRMTHADELLATAKEELAVAEQAVIKAQTELAQAKNKQQAAQAKLDTAQQKQAVANAEYQRAVNATKKAQQEVLNFKHHTKVVLPALHEETVQAATVKSAALPKTGSEQDSHTSWLGLLSLVLSALGLGVFFKEKNPRTVK</sequence>
<feature type="region of interest" description="Disordered" evidence="3">
    <location>
        <begin position="43"/>
        <end position="155"/>
    </location>
</feature>
<gene>
    <name evidence="6" type="ORF">LFYK43_10000</name>
</gene>
<evidence type="ECO:0000256" key="3">
    <source>
        <dbReference type="SAM" id="MobiDB-lite"/>
    </source>
</evidence>
<evidence type="ECO:0000256" key="4">
    <source>
        <dbReference type="SAM" id="Phobius"/>
    </source>
</evidence>
<dbReference type="PANTHER" id="PTHR32083:SF48">
    <property type="entry name" value="TRANS-GOLGI NETWORK-LOCALIZED SYP41-INTERACTING PROTEIN 1"/>
    <property type="match status" value="1"/>
</dbReference>
<organism evidence="6 7">
    <name type="scientific">Ligilactobacillus salitolerans</name>
    <dbReference type="NCBI Taxonomy" id="1808352"/>
    <lineage>
        <taxon>Bacteria</taxon>
        <taxon>Bacillati</taxon>
        <taxon>Bacillota</taxon>
        <taxon>Bacilli</taxon>
        <taxon>Lactobacillales</taxon>
        <taxon>Lactobacillaceae</taxon>
        <taxon>Ligilactobacillus</taxon>
    </lineage>
</organism>
<keyword evidence="4" id="KW-1133">Transmembrane helix</keyword>
<dbReference type="EMBL" id="BFFP01000013">
    <property type="protein sequence ID" value="GBG94541.1"/>
    <property type="molecule type" value="Genomic_DNA"/>
</dbReference>
<reference evidence="6 7" key="1">
    <citation type="journal article" date="2019" name="Int. J. Syst. Evol. Microbiol.">
        <title>Lactobacillus salitolerans sp. nov., a novel lactic acid bacterium isolated from spent mushroom substrates.</title>
        <authorList>
            <person name="Tohno M."/>
            <person name="Tanizawa Y."/>
            <person name="Kojima Y."/>
            <person name="Sakamoto M."/>
            <person name="Nakamura Y."/>
            <person name="Ohkuma M."/>
            <person name="Kobayashi H."/>
        </authorList>
    </citation>
    <scope>NUCLEOTIDE SEQUENCE [LARGE SCALE GENOMIC DNA]</scope>
    <source>
        <strain evidence="6 7">YK43</strain>
    </source>
</reference>
<feature type="chain" id="PRO_5039442794" description="Gram-positive cocci surface proteins LPxTG domain-containing protein" evidence="5">
    <location>
        <begin position="21"/>
        <end position="879"/>
    </location>
</feature>
<evidence type="ECO:0000256" key="2">
    <source>
        <dbReference type="SAM" id="Coils"/>
    </source>
</evidence>
<keyword evidence="4" id="KW-0472">Membrane</keyword>
<proteinExistence type="predicted"/>
<dbReference type="Proteomes" id="UP000286848">
    <property type="component" value="Unassembled WGS sequence"/>
</dbReference>
<feature type="coiled-coil region" evidence="2">
    <location>
        <begin position="612"/>
        <end position="688"/>
    </location>
</feature>
<dbReference type="GO" id="GO:0005856">
    <property type="term" value="C:cytoskeleton"/>
    <property type="evidence" value="ECO:0007669"/>
    <property type="project" value="TreeGrafter"/>
</dbReference>
<dbReference type="NCBIfam" id="TIGR01167">
    <property type="entry name" value="LPXTG_anchor"/>
    <property type="match status" value="1"/>
</dbReference>
<name>A0A401ISP3_9LACO</name>
<evidence type="ECO:0000256" key="1">
    <source>
        <dbReference type="ARBA" id="ARBA00023054"/>
    </source>
</evidence>
<feature type="compositionally biased region" description="Acidic residues" evidence="3">
    <location>
        <begin position="218"/>
        <end position="250"/>
    </location>
</feature>
<feature type="transmembrane region" description="Helical" evidence="4">
    <location>
        <begin position="852"/>
        <end position="870"/>
    </location>
</feature>